<reference evidence="1 2" key="1">
    <citation type="journal article" date="2013" name="Genome Biol.">
        <title>The genome sequence of the most widely cultivated cacao type and its use to identify candidate genes regulating pod color.</title>
        <authorList>
            <person name="Motamayor J.C."/>
            <person name="Mockaitis K."/>
            <person name="Schmutz J."/>
            <person name="Haiminen N."/>
            <person name="Iii D.L."/>
            <person name="Cornejo O."/>
            <person name="Findley S.D."/>
            <person name="Zheng P."/>
            <person name="Utro F."/>
            <person name="Royaert S."/>
            <person name="Saski C."/>
            <person name="Jenkins J."/>
            <person name="Podicheti R."/>
            <person name="Zhao M."/>
            <person name="Scheffler B.E."/>
            <person name="Stack J.C."/>
            <person name="Feltus F.A."/>
            <person name="Mustiga G.M."/>
            <person name="Amores F."/>
            <person name="Phillips W."/>
            <person name="Marelli J.P."/>
            <person name="May G.D."/>
            <person name="Shapiro H."/>
            <person name="Ma J."/>
            <person name="Bustamante C.D."/>
            <person name="Schnell R.J."/>
            <person name="Main D."/>
            <person name="Gilbert D."/>
            <person name="Parida L."/>
            <person name="Kuhn D.N."/>
        </authorList>
    </citation>
    <scope>NUCLEOTIDE SEQUENCE [LARGE SCALE GENOMIC DNA]</scope>
    <source>
        <strain evidence="2">cv. Matina 1-6</strain>
    </source>
</reference>
<proteinExistence type="predicted"/>
<organism evidence="1 2">
    <name type="scientific">Theobroma cacao</name>
    <name type="common">Cacao</name>
    <name type="synonym">Cocoa</name>
    <dbReference type="NCBI Taxonomy" id="3641"/>
    <lineage>
        <taxon>Eukaryota</taxon>
        <taxon>Viridiplantae</taxon>
        <taxon>Streptophyta</taxon>
        <taxon>Embryophyta</taxon>
        <taxon>Tracheophyta</taxon>
        <taxon>Spermatophyta</taxon>
        <taxon>Magnoliopsida</taxon>
        <taxon>eudicotyledons</taxon>
        <taxon>Gunneridae</taxon>
        <taxon>Pentapetalae</taxon>
        <taxon>rosids</taxon>
        <taxon>malvids</taxon>
        <taxon>Malvales</taxon>
        <taxon>Malvaceae</taxon>
        <taxon>Byttnerioideae</taxon>
        <taxon>Theobroma</taxon>
    </lineage>
</organism>
<name>A0A061DZ96_THECC</name>
<protein>
    <submittedName>
        <fullName evidence="1">Uncharacterized protein</fullName>
    </submittedName>
</protein>
<dbReference type="EMBL" id="CM001880">
    <property type="protein sequence ID" value="EOX98099.1"/>
    <property type="molecule type" value="Genomic_DNA"/>
</dbReference>
<dbReference type="HOGENOM" id="CLU_2459193_0_0_1"/>
<sequence>MPLHISRKLKTSRLIKNLQNFLFNTQVAESLYKPHALAQHENDGKKKIYIKTPTMPISNQLRNGNYGRTSICPHEFKCILTLILVYGNS</sequence>
<dbReference type="Gramene" id="EOX98099">
    <property type="protein sequence ID" value="EOX98099"/>
    <property type="gene ID" value="TCM_006936"/>
</dbReference>
<dbReference type="InParanoid" id="A0A061DZ96"/>
<keyword evidence="2" id="KW-1185">Reference proteome</keyword>
<evidence type="ECO:0000313" key="2">
    <source>
        <dbReference type="Proteomes" id="UP000026915"/>
    </source>
</evidence>
<dbReference type="Proteomes" id="UP000026915">
    <property type="component" value="Chromosome 2"/>
</dbReference>
<evidence type="ECO:0000313" key="1">
    <source>
        <dbReference type="EMBL" id="EOX98099.1"/>
    </source>
</evidence>
<gene>
    <name evidence="1" type="ORF">TCM_006936</name>
</gene>
<accession>A0A061DZ96</accession>
<dbReference type="AlphaFoldDB" id="A0A061DZ96"/>